<dbReference type="EMBL" id="CP063079">
    <property type="protein sequence ID" value="QOQ88271.1"/>
    <property type="molecule type" value="Genomic_DNA"/>
</dbReference>
<name>A0ABX6TQV1_9BACT</name>
<evidence type="ECO:0000313" key="1">
    <source>
        <dbReference type="EMBL" id="QOQ88271.1"/>
    </source>
</evidence>
<dbReference type="Pfam" id="PF02423">
    <property type="entry name" value="OCD_Mu_crystall"/>
    <property type="match status" value="1"/>
</dbReference>
<organism evidence="1 2">
    <name type="scientific">Campylobacter peloridis</name>
    <dbReference type="NCBI Taxonomy" id="488546"/>
    <lineage>
        <taxon>Bacteria</taxon>
        <taxon>Pseudomonadati</taxon>
        <taxon>Campylobacterota</taxon>
        <taxon>Epsilonproteobacteria</taxon>
        <taxon>Campylobacterales</taxon>
        <taxon>Campylobacteraceae</taxon>
        <taxon>Campylobacter</taxon>
    </lineage>
</organism>
<dbReference type="PANTHER" id="PTHR13812:SF19">
    <property type="entry name" value="KETIMINE REDUCTASE MU-CRYSTALLIN"/>
    <property type="match status" value="1"/>
</dbReference>
<dbReference type="InterPro" id="IPR023401">
    <property type="entry name" value="ODC_N"/>
</dbReference>
<dbReference type="Gene3D" id="3.30.1780.10">
    <property type="entry name" value="ornithine cyclodeaminase, domain 1"/>
    <property type="match status" value="1"/>
</dbReference>
<dbReference type="Proteomes" id="UP000595070">
    <property type="component" value="Chromosome"/>
</dbReference>
<dbReference type="Gene3D" id="3.40.50.720">
    <property type="entry name" value="NAD(P)-binding Rossmann-like Domain"/>
    <property type="match status" value="1"/>
</dbReference>
<accession>A0ABX6TQV1</accession>
<dbReference type="InterPro" id="IPR036291">
    <property type="entry name" value="NAD(P)-bd_dom_sf"/>
</dbReference>
<dbReference type="SUPFAM" id="SSF51735">
    <property type="entry name" value="NAD(P)-binding Rossmann-fold domains"/>
    <property type="match status" value="1"/>
</dbReference>
<protein>
    <submittedName>
        <fullName evidence="1">Ornithine cyclodeaminase</fullName>
    </submittedName>
</protein>
<reference evidence="1 2" key="1">
    <citation type="submission" date="2020-10" db="EMBL/GenBank/DDBJ databases">
        <title>Campylobacter and Helicobacter PacBio genomes.</title>
        <authorList>
            <person name="Lane C."/>
        </authorList>
    </citation>
    <scope>NUCLEOTIDE SEQUENCE [LARGE SCALE GENOMIC DNA]</scope>
    <source>
        <strain evidence="1 2">2016D-0074</strain>
    </source>
</reference>
<proteinExistence type="predicted"/>
<dbReference type="PANTHER" id="PTHR13812">
    <property type="entry name" value="KETIMINE REDUCTASE MU-CRYSTALLIN"/>
    <property type="match status" value="1"/>
</dbReference>
<dbReference type="InterPro" id="IPR003462">
    <property type="entry name" value="ODC_Mu_crystall"/>
</dbReference>
<dbReference type="RefSeq" id="WP_044598322.1">
    <property type="nucleotide sequence ID" value="NZ_CP063079.1"/>
</dbReference>
<gene>
    <name evidence="1" type="ORF">IMC75_04680</name>
</gene>
<sequence>METKYISECEIKKRLDINKCVDSIENMYKVMSTGAYTMGGSNANSHGMRISFARDDKQKNTYIAMPGWLGGEYNLAGLKWHGPNLRGAVEGTTTYTLILNEPNTGFPLAILPANDITTYRTAALSLYAAKLLKKDVYELGLIGAGRIHTAFIQGILQIYPSVKKIKVKGKSELGVAKLISEFKNDTSVKFLAVDSIEEVVKNSDIISINPGFEFDTLADMPIIRSKWLKENSLTICLSFVKFSDDFLINEAIKIADNYAMYESYLEEFGYPVYPKFSSLGSRFIDLVKEKRCAKDEIIDIFDILAGRKKELLQTNKPMVFSSGGMICEDIAVAYDLLKCDMVRK</sequence>
<evidence type="ECO:0000313" key="2">
    <source>
        <dbReference type="Proteomes" id="UP000595070"/>
    </source>
</evidence>
<keyword evidence="2" id="KW-1185">Reference proteome</keyword>